<organism evidence="16 17">
    <name type="scientific">Synchytrium endobioticum</name>
    <dbReference type="NCBI Taxonomy" id="286115"/>
    <lineage>
        <taxon>Eukaryota</taxon>
        <taxon>Fungi</taxon>
        <taxon>Fungi incertae sedis</taxon>
        <taxon>Chytridiomycota</taxon>
        <taxon>Chytridiomycota incertae sedis</taxon>
        <taxon>Chytridiomycetes</taxon>
        <taxon>Synchytriales</taxon>
        <taxon>Synchytriaceae</taxon>
        <taxon>Synchytrium</taxon>
    </lineage>
</organism>
<dbReference type="GO" id="GO:0001725">
    <property type="term" value="C:stress fiber"/>
    <property type="evidence" value="ECO:0007669"/>
    <property type="project" value="UniProtKB-SubCell"/>
</dbReference>
<dbReference type="CDD" id="cd22209">
    <property type="entry name" value="EMC10"/>
    <property type="match status" value="1"/>
</dbReference>
<evidence type="ECO:0000256" key="7">
    <source>
        <dbReference type="ARBA" id="ARBA00022843"/>
    </source>
</evidence>
<feature type="signal peptide" evidence="15">
    <location>
        <begin position="1"/>
        <end position="23"/>
    </location>
</feature>
<evidence type="ECO:0000256" key="9">
    <source>
        <dbReference type="ARBA" id="ARBA00023054"/>
    </source>
</evidence>
<dbReference type="Pfam" id="PF21203">
    <property type="entry name" value="ECM10"/>
    <property type="match status" value="1"/>
</dbReference>
<dbReference type="EMBL" id="QEAN01000271">
    <property type="protein sequence ID" value="TPX41435.1"/>
    <property type="molecule type" value="Genomic_DNA"/>
</dbReference>
<evidence type="ECO:0000313" key="17">
    <source>
        <dbReference type="Proteomes" id="UP000317494"/>
    </source>
</evidence>
<feature type="chain" id="PRO_5021325230" description="Dynactin subunit 4" evidence="15">
    <location>
        <begin position="24"/>
        <end position="817"/>
    </location>
</feature>
<evidence type="ECO:0000256" key="12">
    <source>
        <dbReference type="ARBA" id="ARBA00034864"/>
    </source>
</evidence>
<gene>
    <name evidence="16" type="ORF">SeMB42_g05570</name>
</gene>
<dbReference type="PANTHER" id="PTHR13034:SF2">
    <property type="entry name" value="DYNACTIN SUBUNIT 4"/>
    <property type="match status" value="1"/>
</dbReference>
<comment type="caution">
    <text evidence="16">The sequence shown here is derived from an EMBL/GenBank/DDBJ whole genome shotgun (WGS) entry which is preliminary data.</text>
</comment>
<evidence type="ECO:0000256" key="2">
    <source>
        <dbReference type="ARBA" id="ARBA00004529"/>
    </source>
</evidence>
<dbReference type="VEuPathDB" id="FungiDB:SeMB42_g05570"/>
<feature type="region of interest" description="Disordered" evidence="14">
    <location>
        <begin position="433"/>
        <end position="461"/>
    </location>
</feature>
<evidence type="ECO:0000256" key="11">
    <source>
        <dbReference type="ARBA" id="ARBA00034776"/>
    </source>
</evidence>
<dbReference type="Pfam" id="PF05502">
    <property type="entry name" value="Dynactin_p62"/>
    <property type="match status" value="2"/>
</dbReference>
<proteinExistence type="inferred from homology"/>
<dbReference type="PANTHER" id="PTHR13034">
    <property type="entry name" value="DYNACTIN P62 SUBUNIT"/>
    <property type="match status" value="1"/>
</dbReference>
<feature type="region of interest" description="Disordered" evidence="14">
    <location>
        <begin position="227"/>
        <end position="269"/>
    </location>
</feature>
<evidence type="ECO:0000256" key="1">
    <source>
        <dbReference type="ARBA" id="ARBA00004300"/>
    </source>
</evidence>
<dbReference type="STRING" id="286115.A0A507CQK9"/>
<evidence type="ECO:0000256" key="5">
    <source>
        <dbReference type="ARBA" id="ARBA00022499"/>
    </source>
</evidence>
<comment type="subcellular location">
    <subcellularLocation>
        <location evidence="1">Cytoplasm</location>
        <location evidence="1">Cytoskeleton</location>
        <location evidence="1">Microtubule organizing center</location>
        <location evidence="1">Centrosome</location>
    </subcellularLocation>
    <subcellularLocation>
        <location evidence="2">Cytoplasm</location>
        <location evidence="2">Cytoskeleton</location>
        <location evidence="2">Stress fiber</location>
    </subcellularLocation>
    <subcellularLocation>
        <location evidence="3">Cytoplasm</location>
        <location evidence="3">Myofibril</location>
    </subcellularLocation>
</comment>
<dbReference type="AlphaFoldDB" id="A0A507CQK9"/>
<comment type="similarity">
    <text evidence="11">Belongs to the dynactin subunit 4 family.</text>
</comment>
<comment type="subunit">
    <text evidence="13">Subunit of dynactin, a multiprotein complex part of a tripartite complex with dynein and a adapter, such as BICDL1, BICD2 or HOOK3. The dynactin complex is built around ACTR1A/ACTB filament and consists of an actin-related filament composed of a shoulder domain, a pointed end and a barbed end. Its length is defined by its flexible shoulder domain. The soulder is composed of 2 DCTN1 subunits, 4 DCTN2 and 2 DCTN3. The 4 DCNT2 (via N-terminus) bind the ACTR1A filament and act as molecular rulers to determine the length. The pointed end is important for binding dynein-dynactin cargo adapters. Consists of 4 subunits: ACTR10, DCNT4, DCTN5 and DCTN6. The barbed end is composed of a CAPZA1:CAPZB heterodimers, which binds ACTR1A/ACTB filament and dynactin and stabilizes dynactin. Interacts with ATP7B, but not ATP7A, in a copper-dependent manner. Interacts with ANK2; this interaction is required for localization at costameres. Interacts with N4BP2L1.</text>
</comment>
<accession>A0A507CQK9</accession>
<keyword evidence="6" id="KW-0597">Phosphoprotein</keyword>
<dbReference type="InterPro" id="IPR008603">
    <property type="entry name" value="DCTN4"/>
</dbReference>
<keyword evidence="5" id="KW-1017">Isopeptide bond</keyword>
<keyword evidence="4" id="KW-0963">Cytoplasm</keyword>
<dbReference type="Proteomes" id="UP000317494">
    <property type="component" value="Unassembled WGS sequence"/>
</dbReference>
<keyword evidence="17" id="KW-1185">Reference proteome</keyword>
<evidence type="ECO:0000256" key="10">
    <source>
        <dbReference type="ARBA" id="ARBA00023212"/>
    </source>
</evidence>
<evidence type="ECO:0000256" key="8">
    <source>
        <dbReference type="ARBA" id="ARBA00022990"/>
    </source>
</evidence>
<keyword evidence="15" id="KW-0732">Signal</keyword>
<evidence type="ECO:0000256" key="4">
    <source>
        <dbReference type="ARBA" id="ARBA00022490"/>
    </source>
</evidence>
<name>A0A507CQK9_9FUNG</name>
<evidence type="ECO:0000313" key="16">
    <source>
        <dbReference type="EMBL" id="TPX41435.1"/>
    </source>
</evidence>
<evidence type="ECO:0000256" key="3">
    <source>
        <dbReference type="ARBA" id="ARBA00004657"/>
    </source>
</evidence>
<evidence type="ECO:0000256" key="14">
    <source>
        <dbReference type="SAM" id="MobiDB-lite"/>
    </source>
</evidence>
<reference evidence="16 17" key="1">
    <citation type="journal article" date="2019" name="Sci. Rep.">
        <title>Comparative genomics of chytrid fungi reveal insights into the obligate biotrophic and pathogenic lifestyle of Synchytrium endobioticum.</title>
        <authorList>
            <person name="van de Vossenberg B.T.L.H."/>
            <person name="Warris S."/>
            <person name="Nguyen H.D.T."/>
            <person name="van Gent-Pelzer M.P.E."/>
            <person name="Joly D.L."/>
            <person name="van de Geest H.C."/>
            <person name="Bonants P.J.M."/>
            <person name="Smith D.S."/>
            <person name="Levesque C.A."/>
            <person name="van der Lee T.A.J."/>
        </authorList>
    </citation>
    <scope>NUCLEOTIDE SEQUENCE [LARGE SCALE GENOMIC DNA]</scope>
    <source>
        <strain evidence="16 17">MB42</strain>
    </source>
</reference>
<keyword evidence="10" id="KW-0206">Cytoskeleton</keyword>
<sequence length="817" mass="90217">MKHITRYLITLVLAACLILASESSDDQEGTTPGKFKIDVLHSYDGTGTEFTKRGYFSYDATTKKPKVSYTSTVSADEVSWTPDSDPDIMYRLKLVTPSGTEMKAGTRRCLLTAAGYLETFGIHLDSSGKPFHVDYTVAARTCLKNATTKSKRDVATFKPKVTILRAVDGARPVYQTMPDKVDSTQRVDQSFFQKYWMYIVPLVAILLLTSGGDDSPQQGQVLSHEINNAGHLPSPPPPPPAEASRRKKTKKTTDRPHSGNPWIGAKSSCCSQRQCPNRFSLLALRANIALPQTPKSDSQRIIMTKESVGSRLALVPIPGIYVQCHCRVIQNQSPISTESSTIQEHTQPESILPPPYADTFTLHPLASLYWCDSCKQIKCCKCTLEEVVCYYCPNCLFEVPSASVKADKHMCARNCFSCPVCTTTVSVVTSIEVPPLDQPSRGSATTQTPSASAPTSSPAAPQSYHLTCPTCHWDSRQVGVQFEKPTGLAMQLQKHEDERPDIKNFDALKEHFENVVRLSAAFEQYGIGATRQSRSTGTRTPSKHSWTSSLLPMSRRMEVYGAAESIHPFACPTVAVNQPAESVAYDQVSTLRQRLLQPEHQPLQVSHLRPRRIHLRTKLTRRCRTCEHILIKPEQKAQVTKLKVKLTATDFLPAVTIAPPFPAPPFTSGQPIRFVIRFTNPLTQEMSVSLATPSTVSASCNVTIIAPNFTIPPFNELWEYDDPSPSSYSASRASQQLNSATGIYERRRNYTCIMIQVVPHTGRVEFPLMVVVTRNIAQPATGDLEASRTAAASSAGITATRLTTSYWVWVGLGVVEE</sequence>
<evidence type="ECO:0000256" key="6">
    <source>
        <dbReference type="ARBA" id="ARBA00022553"/>
    </source>
</evidence>
<keyword evidence="7" id="KW-0832">Ubl conjugation</keyword>
<keyword evidence="8" id="KW-0007">Acetylation</keyword>
<dbReference type="GO" id="GO:0005869">
    <property type="term" value="C:dynactin complex"/>
    <property type="evidence" value="ECO:0007669"/>
    <property type="project" value="InterPro"/>
</dbReference>
<evidence type="ECO:0000256" key="13">
    <source>
        <dbReference type="ARBA" id="ARBA00093507"/>
    </source>
</evidence>
<protein>
    <recommendedName>
        <fullName evidence="12">Dynactin subunit 4</fullName>
    </recommendedName>
</protein>
<feature type="compositionally biased region" description="Low complexity" evidence="14">
    <location>
        <begin position="443"/>
        <end position="461"/>
    </location>
</feature>
<keyword evidence="9" id="KW-0175">Coiled coil</keyword>
<evidence type="ECO:0000256" key="15">
    <source>
        <dbReference type="SAM" id="SignalP"/>
    </source>
</evidence>